<protein>
    <submittedName>
        <fullName evidence="1">Uncharacterized protein</fullName>
    </submittedName>
</protein>
<dbReference type="HOGENOM" id="CLU_1224693_0_0_1"/>
<evidence type="ECO:0000313" key="1">
    <source>
        <dbReference type="EMBL" id="KDN68932.1"/>
    </source>
</evidence>
<dbReference type="AlphaFoldDB" id="A0A066XJ30"/>
<name>A0A066XJ30_COLSU</name>
<keyword evidence="2" id="KW-1185">Reference proteome</keyword>
<dbReference type="STRING" id="1173701.A0A066XJ30"/>
<evidence type="ECO:0000313" key="2">
    <source>
        <dbReference type="Proteomes" id="UP000027238"/>
    </source>
</evidence>
<organism evidence="1 2">
    <name type="scientific">Colletotrichum sublineola</name>
    <name type="common">Sorghum anthracnose fungus</name>
    <dbReference type="NCBI Taxonomy" id="1173701"/>
    <lineage>
        <taxon>Eukaryota</taxon>
        <taxon>Fungi</taxon>
        <taxon>Dikarya</taxon>
        <taxon>Ascomycota</taxon>
        <taxon>Pezizomycotina</taxon>
        <taxon>Sordariomycetes</taxon>
        <taxon>Hypocreomycetidae</taxon>
        <taxon>Glomerellales</taxon>
        <taxon>Glomerellaceae</taxon>
        <taxon>Colletotrichum</taxon>
        <taxon>Colletotrichum graminicola species complex</taxon>
    </lineage>
</organism>
<comment type="caution">
    <text evidence="1">The sequence shown here is derived from an EMBL/GenBank/DDBJ whole genome shotgun (WGS) entry which is preliminary data.</text>
</comment>
<dbReference type="Proteomes" id="UP000027238">
    <property type="component" value="Unassembled WGS sequence"/>
</dbReference>
<sequence>MSTCQYDSFLIASTSSVRTFITAKGLQFLEGAASRISLRLHISVGLLRGDNFHRIKNANTRFSSTPGVFVFLLWRRRHYLLACLDALDCLDWSRSSLPLTSLYTHSLGARRAGAERDEQGNLQASVSLFSTVFNTGIWNQRHWARSKSQSDISESAAKPAEPKLNVIITASAVALAEQELGFDLDNDMFSTSLSSLYQFSLDFLSLFTRYVKLGSSGHEDEEHPRN</sequence>
<dbReference type="EMBL" id="JMSE01000595">
    <property type="protein sequence ID" value="KDN68932.1"/>
    <property type="molecule type" value="Genomic_DNA"/>
</dbReference>
<reference evidence="2" key="1">
    <citation type="journal article" date="2014" name="Genome Announc.">
        <title>Draft genome sequence of Colletotrichum sublineola, a destructive pathogen of cultivated sorghum.</title>
        <authorList>
            <person name="Baroncelli R."/>
            <person name="Sanz-Martin J.M."/>
            <person name="Rech G.E."/>
            <person name="Sukno S.A."/>
            <person name="Thon M.R."/>
        </authorList>
    </citation>
    <scope>NUCLEOTIDE SEQUENCE [LARGE SCALE GENOMIC DNA]</scope>
    <source>
        <strain evidence="2">TX430BB</strain>
    </source>
</reference>
<gene>
    <name evidence="1" type="ORF">CSUB01_11189</name>
</gene>
<proteinExistence type="predicted"/>
<accession>A0A066XJ30</accession>